<comment type="pathway">
    <text evidence="2">Protein modification; protein glycosylation.</text>
</comment>
<evidence type="ECO:0000256" key="11">
    <source>
        <dbReference type="ARBA" id="ARBA00024899"/>
    </source>
</evidence>
<dbReference type="OrthoDB" id="614844at2759"/>
<dbReference type="AlphaFoldDB" id="A0A0C9Y2A8"/>
<protein>
    <recommendedName>
        <fullName evidence="4">Chitobiosyldiphosphodolichol beta-mannosyltransferase</fullName>
        <ecNumber evidence="3">2.4.1.142</ecNumber>
    </recommendedName>
</protein>
<organism evidence="12 13">
    <name type="scientific">Pisolithus microcarpus 441</name>
    <dbReference type="NCBI Taxonomy" id="765257"/>
    <lineage>
        <taxon>Eukaryota</taxon>
        <taxon>Fungi</taxon>
        <taxon>Dikarya</taxon>
        <taxon>Basidiomycota</taxon>
        <taxon>Agaricomycotina</taxon>
        <taxon>Agaricomycetes</taxon>
        <taxon>Agaricomycetidae</taxon>
        <taxon>Boletales</taxon>
        <taxon>Sclerodermatineae</taxon>
        <taxon>Pisolithaceae</taxon>
        <taxon>Pisolithus</taxon>
    </lineage>
</organism>
<accession>A0A0C9Y2A8</accession>
<evidence type="ECO:0000256" key="10">
    <source>
        <dbReference type="ARBA" id="ARBA00023136"/>
    </source>
</evidence>
<keyword evidence="6" id="KW-0808">Transferase</keyword>
<evidence type="ECO:0000313" key="13">
    <source>
        <dbReference type="Proteomes" id="UP000054018"/>
    </source>
</evidence>
<reference evidence="12 13" key="1">
    <citation type="submission" date="2014-04" db="EMBL/GenBank/DDBJ databases">
        <authorList>
            <consortium name="DOE Joint Genome Institute"/>
            <person name="Kuo A."/>
            <person name="Kohler A."/>
            <person name="Costa M.D."/>
            <person name="Nagy L.G."/>
            <person name="Floudas D."/>
            <person name="Copeland A."/>
            <person name="Barry K.W."/>
            <person name="Cichocki N."/>
            <person name="Veneault-Fourrey C."/>
            <person name="LaButti K."/>
            <person name="Lindquist E.A."/>
            <person name="Lipzen A."/>
            <person name="Lundell T."/>
            <person name="Morin E."/>
            <person name="Murat C."/>
            <person name="Sun H."/>
            <person name="Tunlid A."/>
            <person name="Henrissat B."/>
            <person name="Grigoriev I.V."/>
            <person name="Hibbett D.S."/>
            <person name="Martin F."/>
            <person name="Nordberg H.P."/>
            <person name="Cantor M.N."/>
            <person name="Hua S.X."/>
        </authorList>
    </citation>
    <scope>NUCLEOTIDE SEQUENCE [LARGE SCALE GENOMIC DNA]</scope>
    <source>
        <strain evidence="12 13">441</strain>
    </source>
</reference>
<dbReference type="HOGENOM" id="CLU_756743_0_0_1"/>
<keyword evidence="7" id="KW-0812">Transmembrane</keyword>
<evidence type="ECO:0000256" key="2">
    <source>
        <dbReference type="ARBA" id="ARBA00004922"/>
    </source>
</evidence>
<evidence type="ECO:0000256" key="4">
    <source>
        <dbReference type="ARBA" id="ARBA00015841"/>
    </source>
</evidence>
<evidence type="ECO:0000256" key="8">
    <source>
        <dbReference type="ARBA" id="ARBA00022824"/>
    </source>
</evidence>
<name>A0A0C9Y2A8_9AGAM</name>
<dbReference type="InterPro" id="IPR026051">
    <property type="entry name" value="ALG1-like"/>
</dbReference>
<keyword evidence="13" id="KW-1185">Reference proteome</keyword>
<dbReference type="EMBL" id="KN833795">
    <property type="protein sequence ID" value="KIK18855.1"/>
    <property type="molecule type" value="Genomic_DNA"/>
</dbReference>
<evidence type="ECO:0000256" key="1">
    <source>
        <dbReference type="ARBA" id="ARBA00004389"/>
    </source>
</evidence>
<evidence type="ECO:0000256" key="3">
    <source>
        <dbReference type="ARBA" id="ARBA00012611"/>
    </source>
</evidence>
<proteinExistence type="predicted"/>
<evidence type="ECO:0000256" key="9">
    <source>
        <dbReference type="ARBA" id="ARBA00022989"/>
    </source>
</evidence>
<dbReference type="Proteomes" id="UP000054018">
    <property type="component" value="Unassembled WGS sequence"/>
</dbReference>
<dbReference type="EC" id="2.4.1.142" evidence="3"/>
<dbReference type="PANTHER" id="PTHR13036">
    <property type="entry name" value="BETA1,4 MANNOSYLTRANSFERASE"/>
    <property type="match status" value="1"/>
</dbReference>
<keyword evidence="5" id="KW-0328">Glycosyltransferase</keyword>
<keyword evidence="10" id="KW-0472">Membrane</keyword>
<comment type="function">
    <text evidence="11">Participates in the formation of the lipid-linked precursor oligosaccharide for N-glycosylation. Involved in assembling the dolichol-pyrophosphate-GlcNAc(2)-Man(5) intermediate on the cytoplasmic surface of the ER.</text>
</comment>
<gene>
    <name evidence="12" type="ORF">PISMIDRAFT_14048</name>
</gene>
<comment type="subcellular location">
    <subcellularLocation>
        <location evidence="1">Endoplasmic reticulum membrane</location>
        <topology evidence="1">Single-pass membrane protein</topology>
    </subcellularLocation>
</comment>
<dbReference type="PANTHER" id="PTHR13036:SF0">
    <property type="entry name" value="CHITOBIOSYLDIPHOSPHODOLICHOL BETA-MANNOSYLTRANSFERASE"/>
    <property type="match status" value="1"/>
</dbReference>
<sequence>MASSCNVHGVVGIRNGRAFTYSQGKTFWKHNGFLPLPSGDLAVDFFTFGGDPALLEDGPYSGIARVVSQTTAAPNMETTDPILQLFAMDDFVAMPLMAAECDSQMPSPAFITVGRVCHSNLDVDQNRGFDIDISQYGATPQQLIRLRCFYPSSPTRFLKTPLPNVGKHIVVGSNDKASFFRYSDHTYNPPSIPTLPLVWLVGWIRASKVITDQHNLGPSIVALKLGHGHPFVMIAKQFEEVFGRSAYAHLFVTWAMRDHLTSKRNLIGRMAILYDRPPSHFHKCLPPEFTMMSWPSRESRISSQHLQINTPTLHEDRVALLVSSTSWTPDEVFDTLLEALTLYDECAWALNDSSQSSMEKLPKIWMLKRDYYAASAVAGGSGLAYLAEKGANVITEAGQLVMDELVKTQPEAVQFQSKGFKYWEHMHQFVPPDKARGINTHHTNEL</sequence>
<evidence type="ECO:0000256" key="6">
    <source>
        <dbReference type="ARBA" id="ARBA00022679"/>
    </source>
</evidence>
<evidence type="ECO:0000313" key="12">
    <source>
        <dbReference type="EMBL" id="KIK18855.1"/>
    </source>
</evidence>
<evidence type="ECO:0000256" key="7">
    <source>
        <dbReference type="ARBA" id="ARBA00022692"/>
    </source>
</evidence>
<dbReference type="GO" id="GO:0005789">
    <property type="term" value="C:endoplasmic reticulum membrane"/>
    <property type="evidence" value="ECO:0007669"/>
    <property type="project" value="UniProtKB-SubCell"/>
</dbReference>
<evidence type="ECO:0000256" key="5">
    <source>
        <dbReference type="ARBA" id="ARBA00022676"/>
    </source>
</evidence>
<dbReference type="STRING" id="765257.A0A0C9Y2A8"/>
<keyword evidence="9" id="KW-1133">Transmembrane helix</keyword>
<dbReference type="GO" id="GO:0004578">
    <property type="term" value="F:chitobiosyldiphosphodolichol beta-mannosyltransferase activity"/>
    <property type="evidence" value="ECO:0007669"/>
    <property type="project" value="UniProtKB-EC"/>
</dbReference>
<keyword evidence="8" id="KW-0256">Endoplasmic reticulum</keyword>
<reference evidence="13" key="2">
    <citation type="submission" date="2015-01" db="EMBL/GenBank/DDBJ databases">
        <title>Evolutionary Origins and Diversification of the Mycorrhizal Mutualists.</title>
        <authorList>
            <consortium name="DOE Joint Genome Institute"/>
            <consortium name="Mycorrhizal Genomics Consortium"/>
            <person name="Kohler A."/>
            <person name="Kuo A."/>
            <person name="Nagy L.G."/>
            <person name="Floudas D."/>
            <person name="Copeland A."/>
            <person name="Barry K.W."/>
            <person name="Cichocki N."/>
            <person name="Veneault-Fourrey C."/>
            <person name="LaButti K."/>
            <person name="Lindquist E.A."/>
            <person name="Lipzen A."/>
            <person name="Lundell T."/>
            <person name="Morin E."/>
            <person name="Murat C."/>
            <person name="Riley R."/>
            <person name="Ohm R."/>
            <person name="Sun H."/>
            <person name="Tunlid A."/>
            <person name="Henrissat B."/>
            <person name="Grigoriev I.V."/>
            <person name="Hibbett D.S."/>
            <person name="Martin F."/>
        </authorList>
    </citation>
    <scope>NUCLEOTIDE SEQUENCE [LARGE SCALE GENOMIC DNA]</scope>
    <source>
        <strain evidence="13">441</strain>
    </source>
</reference>